<evidence type="ECO:0000256" key="4">
    <source>
        <dbReference type="ARBA" id="ARBA00022989"/>
    </source>
</evidence>
<keyword evidence="5 6" id="KW-0472">Membrane</keyword>
<evidence type="ECO:0000313" key="8">
    <source>
        <dbReference type="Proteomes" id="UP000070501"/>
    </source>
</evidence>
<feature type="transmembrane region" description="Helical" evidence="6">
    <location>
        <begin position="23"/>
        <end position="46"/>
    </location>
</feature>
<feature type="transmembrane region" description="Helical" evidence="6">
    <location>
        <begin position="287"/>
        <end position="307"/>
    </location>
</feature>
<gene>
    <name evidence="7" type="ORF">Micbo1qcDRAFT_169431</name>
</gene>
<dbReference type="Proteomes" id="UP000070501">
    <property type="component" value="Unassembled WGS sequence"/>
</dbReference>
<dbReference type="Gene3D" id="1.20.1740.10">
    <property type="entry name" value="Amino acid/polyamine transporter I"/>
    <property type="match status" value="1"/>
</dbReference>
<keyword evidence="3 6" id="KW-0812">Transmembrane</keyword>
<feature type="transmembrane region" description="Helical" evidence="6">
    <location>
        <begin position="100"/>
        <end position="122"/>
    </location>
</feature>
<feature type="transmembrane region" description="Helical" evidence="6">
    <location>
        <begin position="184"/>
        <end position="210"/>
    </location>
</feature>
<dbReference type="PANTHER" id="PTHR45649:SF22">
    <property type="entry name" value="TRANSPORTER, PUTATIVE (EUROFUNG)-RELATED"/>
    <property type="match status" value="1"/>
</dbReference>
<reference evidence="8" key="1">
    <citation type="submission" date="2016-02" db="EMBL/GenBank/DDBJ databases">
        <title>Draft genome sequence of Microdochium bolleyi, a fungal endophyte of beachgrass.</title>
        <authorList>
            <consortium name="DOE Joint Genome Institute"/>
            <person name="David A.S."/>
            <person name="May G."/>
            <person name="Haridas S."/>
            <person name="Lim J."/>
            <person name="Wang M."/>
            <person name="Labutti K."/>
            <person name="Lipzen A."/>
            <person name="Barry K."/>
            <person name="Grigoriev I.V."/>
        </authorList>
    </citation>
    <scope>NUCLEOTIDE SEQUENCE [LARGE SCALE GENOMIC DNA]</scope>
    <source>
        <strain evidence="8">J235TASD1</strain>
    </source>
</reference>
<dbReference type="EMBL" id="KQ964282">
    <property type="protein sequence ID" value="KXJ85431.1"/>
    <property type="molecule type" value="Genomic_DNA"/>
</dbReference>
<dbReference type="Pfam" id="PF13520">
    <property type="entry name" value="AA_permease_2"/>
    <property type="match status" value="1"/>
</dbReference>
<feature type="transmembrane region" description="Helical" evidence="6">
    <location>
        <begin position="313"/>
        <end position="335"/>
    </location>
</feature>
<dbReference type="GO" id="GO:0022857">
    <property type="term" value="F:transmembrane transporter activity"/>
    <property type="evidence" value="ECO:0007669"/>
    <property type="project" value="InterPro"/>
</dbReference>
<dbReference type="AlphaFoldDB" id="A0A136IKD5"/>
<evidence type="ECO:0000313" key="7">
    <source>
        <dbReference type="EMBL" id="KXJ85431.1"/>
    </source>
</evidence>
<dbReference type="PANTHER" id="PTHR45649">
    <property type="entry name" value="AMINO-ACID PERMEASE BAT1"/>
    <property type="match status" value="1"/>
</dbReference>
<evidence type="ECO:0000256" key="5">
    <source>
        <dbReference type="ARBA" id="ARBA00023136"/>
    </source>
</evidence>
<feature type="transmembrane region" description="Helical" evidence="6">
    <location>
        <begin position="148"/>
        <end position="172"/>
    </location>
</feature>
<evidence type="ECO:0000256" key="6">
    <source>
        <dbReference type="SAM" id="Phobius"/>
    </source>
</evidence>
<comment type="subcellular location">
    <subcellularLocation>
        <location evidence="1">Membrane</location>
        <topology evidence="1">Multi-pass membrane protein</topology>
    </subcellularLocation>
</comment>
<dbReference type="PIRSF" id="PIRSF006060">
    <property type="entry name" value="AA_transporter"/>
    <property type="match status" value="1"/>
</dbReference>
<evidence type="ECO:0000256" key="3">
    <source>
        <dbReference type="ARBA" id="ARBA00022692"/>
    </source>
</evidence>
<dbReference type="InParanoid" id="A0A136IKD5"/>
<keyword evidence="8" id="KW-1185">Reference proteome</keyword>
<keyword evidence="4 6" id="KW-1133">Transmembrane helix</keyword>
<proteinExistence type="predicted"/>
<name>A0A136IKD5_9PEZI</name>
<dbReference type="GO" id="GO:0016020">
    <property type="term" value="C:membrane"/>
    <property type="evidence" value="ECO:0007669"/>
    <property type="project" value="UniProtKB-SubCell"/>
</dbReference>
<sequence>MPTALGQAYWVNHLLQDKSWGRILSYACAWINTFGWWTLSASQLAFMNSFACSMKTLFDNEFVATGWMQFLVYLGFTALLTGVNAVACRRDSFLPFFNNFVGVGFVALFLVFVLAMLISVGIKEDLEFQPPSFVFGAWINNNGWPDGVTWFIGLVQAAYGLTAFDAAVHMVEEVPNPRKTIPRVLWLAVLLGATTGFIFMVACLFSIQSLDDVLSPTTGLPFMDLVAKSVGLEGGAVLLSLFIFNGLSQGVSVLTTGSRMTWGFARDGGLPYSTYFSHVDPVWRVPLRALVLQGVLIGLVGVLYTFADTVLTAILSVSTIALTISYALPIVALLVAGRDKLPPGGTFKLGKFGPFANYVSLVYCAITTVFFFFPGSPDPAPEDMNYAIAVFGIVLVVAVVFWFVRGRVEFLQIDGAMDRAIVARRVEGEAASVGSNGAGAVAGGGSVGGTMSKSGKN</sequence>
<feature type="transmembrane region" description="Helical" evidence="6">
    <location>
        <begin position="230"/>
        <end position="254"/>
    </location>
</feature>
<dbReference type="InterPro" id="IPR002293">
    <property type="entry name" value="AA/rel_permease1"/>
</dbReference>
<keyword evidence="2" id="KW-0813">Transport</keyword>
<evidence type="ECO:0000256" key="1">
    <source>
        <dbReference type="ARBA" id="ARBA00004141"/>
    </source>
</evidence>
<dbReference type="STRING" id="196109.A0A136IKD5"/>
<accession>A0A136IKD5</accession>
<dbReference type="OrthoDB" id="2417308at2759"/>
<feature type="transmembrane region" description="Helical" evidence="6">
    <location>
        <begin position="386"/>
        <end position="404"/>
    </location>
</feature>
<feature type="transmembrane region" description="Helical" evidence="6">
    <location>
        <begin position="355"/>
        <end position="374"/>
    </location>
</feature>
<evidence type="ECO:0000256" key="2">
    <source>
        <dbReference type="ARBA" id="ARBA00022448"/>
    </source>
</evidence>
<protein>
    <submittedName>
        <fullName evidence="7">Amino acid/polyamine transporter I</fullName>
    </submittedName>
</protein>
<feature type="transmembrane region" description="Helical" evidence="6">
    <location>
        <begin position="66"/>
        <end position="88"/>
    </location>
</feature>
<organism evidence="7 8">
    <name type="scientific">Microdochium bolleyi</name>
    <dbReference type="NCBI Taxonomy" id="196109"/>
    <lineage>
        <taxon>Eukaryota</taxon>
        <taxon>Fungi</taxon>
        <taxon>Dikarya</taxon>
        <taxon>Ascomycota</taxon>
        <taxon>Pezizomycotina</taxon>
        <taxon>Sordariomycetes</taxon>
        <taxon>Xylariomycetidae</taxon>
        <taxon>Xylariales</taxon>
        <taxon>Microdochiaceae</taxon>
        <taxon>Microdochium</taxon>
    </lineage>
</organism>